<reference evidence="3" key="1">
    <citation type="submission" date="2017-02" db="EMBL/GenBank/DDBJ databases">
        <authorList>
            <person name="Varghese N."/>
            <person name="Submissions S."/>
        </authorList>
    </citation>
    <scope>NUCLEOTIDE SEQUENCE [LARGE SCALE GENOMIC DNA]</scope>
    <source>
        <strain evidence="3">ATCC 700200</strain>
    </source>
</reference>
<name>A0A1T4Z4L4_9BACT</name>
<protein>
    <submittedName>
        <fullName evidence="2">Uncharacterized protein</fullName>
    </submittedName>
</protein>
<evidence type="ECO:0000313" key="2">
    <source>
        <dbReference type="EMBL" id="SKB08876.1"/>
    </source>
</evidence>
<dbReference type="Proteomes" id="UP000190774">
    <property type="component" value="Unassembled WGS sequence"/>
</dbReference>
<reference evidence="2" key="2">
    <citation type="submission" date="2017-02" db="EMBL/GenBank/DDBJ databases">
        <authorList>
            <person name="Peterson S.W."/>
        </authorList>
    </citation>
    <scope>NUCLEOTIDE SEQUENCE [LARGE SCALE GENOMIC DNA]</scope>
    <source>
        <strain evidence="2">ATCC 700200</strain>
    </source>
</reference>
<organism evidence="2 3">
    <name type="scientific">Prosthecobacter debontii</name>
    <dbReference type="NCBI Taxonomy" id="48467"/>
    <lineage>
        <taxon>Bacteria</taxon>
        <taxon>Pseudomonadati</taxon>
        <taxon>Verrucomicrobiota</taxon>
        <taxon>Verrucomicrobiia</taxon>
        <taxon>Verrucomicrobiales</taxon>
        <taxon>Verrucomicrobiaceae</taxon>
        <taxon>Prosthecobacter</taxon>
    </lineage>
</organism>
<dbReference type="EMBL" id="FUYE01000016">
    <property type="protein sequence ID" value="SKB04043.1"/>
    <property type="molecule type" value="Genomic_DNA"/>
</dbReference>
<proteinExistence type="predicted"/>
<accession>A0A1T4Z4L4</accession>
<dbReference type="EMBL" id="FUYE01000030">
    <property type="protein sequence ID" value="SKB08876.1"/>
    <property type="molecule type" value="Genomic_DNA"/>
</dbReference>
<keyword evidence="3" id="KW-1185">Reference proteome</keyword>
<dbReference type="AlphaFoldDB" id="A0A1T4Z4L4"/>
<gene>
    <name evidence="1" type="ORF">SAMN02745166_03946</name>
    <name evidence="2" type="ORF">SAMN02745166_05051</name>
</gene>
<sequence length="70" mass="7860">MQLPAWMASKPRFDCCSAMRGIVVENGVYFQPSRHLPLNSAQEAQKLLLCVLSMCFADDFTGGHIERSKQ</sequence>
<evidence type="ECO:0000313" key="1">
    <source>
        <dbReference type="EMBL" id="SKB04043.1"/>
    </source>
</evidence>
<evidence type="ECO:0000313" key="3">
    <source>
        <dbReference type="Proteomes" id="UP000190774"/>
    </source>
</evidence>